<dbReference type="Gene3D" id="2.60.40.420">
    <property type="entry name" value="Cupredoxins - blue copper proteins"/>
    <property type="match status" value="3"/>
</dbReference>
<dbReference type="EMBL" id="MU853783">
    <property type="protein sequence ID" value="KAK3941446.1"/>
    <property type="molecule type" value="Genomic_DNA"/>
</dbReference>
<dbReference type="InterPro" id="IPR001117">
    <property type="entry name" value="Cu-oxidase_2nd"/>
</dbReference>
<dbReference type="InterPro" id="IPR045087">
    <property type="entry name" value="Cu-oxidase_fam"/>
</dbReference>
<proteinExistence type="inferred from homology"/>
<comment type="similarity">
    <text evidence="1">Belongs to the multicopper oxidase family.</text>
</comment>
<accession>A0AAN6N936</accession>
<dbReference type="InterPro" id="IPR002355">
    <property type="entry name" value="Cu_oxidase_Cu_BS"/>
</dbReference>
<dbReference type="Pfam" id="PF00394">
    <property type="entry name" value="Cu-oxidase"/>
    <property type="match status" value="1"/>
</dbReference>
<dbReference type="Proteomes" id="UP001303473">
    <property type="component" value="Unassembled WGS sequence"/>
</dbReference>
<feature type="domain" description="Plastocyanin-like" evidence="5">
    <location>
        <begin position="245"/>
        <end position="409"/>
    </location>
</feature>
<dbReference type="PROSITE" id="PS00079">
    <property type="entry name" value="MULTICOPPER_OXIDASE1"/>
    <property type="match status" value="1"/>
</dbReference>
<comment type="caution">
    <text evidence="8">The sequence shown here is derived from an EMBL/GenBank/DDBJ whole genome shotgun (WGS) entry which is preliminary data.</text>
</comment>
<dbReference type="InterPro" id="IPR008972">
    <property type="entry name" value="Cupredoxin"/>
</dbReference>
<protein>
    <submittedName>
        <fullName evidence="8">Multicopper oxidase-domain-containing protein</fullName>
    </submittedName>
</protein>
<reference evidence="9" key="1">
    <citation type="journal article" date="2023" name="Mol. Phylogenet. Evol.">
        <title>Genome-scale phylogeny and comparative genomics of the fungal order Sordariales.</title>
        <authorList>
            <person name="Hensen N."/>
            <person name="Bonometti L."/>
            <person name="Westerberg I."/>
            <person name="Brannstrom I.O."/>
            <person name="Guillou S."/>
            <person name="Cros-Aarteil S."/>
            <person name="Calhoun S."/>
            <person name="Haridas S."/>
            <person name="Kuo A."/>
            <person name="Mondo S."/>
            <person name="Pangilinan J."/>
            <person name="Riley R."/>
            <person name="LaButti K."/>
            <person name="Andreopoulos B."/>
            <person name="Lipzen A."/>
            <person name="Chen C."/>
            <person name="Yan M."/>
            <person name="Daum C."/>
            <person name="Ng V."/>
            <person name="Clum A."/>
            <person name="Steindorff A."/>
            <person name="Ohm R.A."/>
            <person name="Martin F."/>
            <person name="Silar P."/>
            <person name="Natvig D.O."/>
            <person name="Lalanne C."/>
            <person name="Gautier V."/>
            <person name="Ament-Velasquez S.L."/>
            <person name="Kruys A."/>
            <person name="Hutchinson M.I."/>
            <person name="Powell A.J."/>
            <person name="Barry K."/>
            <person name="Miller A.N."/>
            <person name="Grigoriev I.V."/>
            <person name="Debuchy R."/>
            <person name="Gladieux P."/>
            <person name="Hiltunen Thoren M."/>
            <person name="Johannesson H."/>
        </authorList>
    </citation>
    <scope>NUCLEOTIDE SEQUENCE [LARGE SCALE GENOMIC DNA]</scope>
    <source>
        <strain evidence="9">CBS 340.73</strain>
    </source>
</reference>
<dbReference type="GO" id="GO:0005507">
    <property type="term" value="F:copper ion binding"/>
    <property type="evidence" value="ECO:0007669"/>
    <property type="project" value="InterPro"/>
</dbReference>
<dbReference type="PROSITE" id="PS00080">
    <property type="entry name" value="MULTICOPPER_OXIDASE2"/>
    <property type="match status" value="1"/>
</dbReference>
<dbReference type="SUPFAM" id="SSF49503">
    <property type="entry name" value="Cupredoxins"/>
    <property type="match status" value="3"/>
</dbReference>
<keyword evidence="3" id="KW-0560">Oxidoreductase</keyword>
<dbReference type="AlphaFoldDB" id="A0AAN6N936"/>
<evidence type="ECO:0000313" key="8">
    <source>
        <dbReference type="EMBL" id="KAK3941446.1"/>
    </source>
</evidence>
<evidence type="ECO:0000256" key="2">
    <source>
        <dbReference type="ARBA" id="ARBA00022723"/>
    </source>
</evidence>
<dbReference type="CDD" id="cd13880">
    <property type="entry name" value="CuRO_2_MaLCC_like"/>
    <property type="match status" value="1"/>
</dbReference>
<dbReference type="InterPro" id="IPR011707">
    <property type="entry name" value="Cu-oxidase-like_N"/>
</dbReference>
<dbReference type="PANTHER" id="PTHR11709">
    <property type="entry name" value="MULTI-COPPER OXIDASE"/>
    <property type="match status" value="1"/>
</dbReference>
<evidence type="ECO:0000256" key="4">
    <source>
        <dbReference type="ARBA" id="ARBA00023008"/>
    </source>
</evidence>
<gene>
    <name evidence="8" type="ORF">QBC46DRAFT_311587</name>
</gene>
<dbReference type="GO" id="GO:0016491">
    <property type="term" value="F:oxidoreductase activity"/>
    <property type="evidence" value="ECO:0007669"/>
    <property type="project" value="UniProtKB-KW"/>
</dbReference>
<dbReference type="InterPro" id="IPR033138">
    <property type="entry name" value="Cu_oxidase_CS"/>
</dbReference>
<dbReference type="CDD" id="cd13854">
    <property type="entry name" value="CuRO_1_MaLCC_like"/>
    <property type="match status" value="1"/>
</dbReference>
<dbReference type="PANTHER" id="PTHR11709:SF71">
    <property type="entry name" value="OXIDOREDUCTASE TPCJ"/>
    <property type="match status" value="1"/>
</dbReference>
<feature type="domain" description="Plastocyanin-like" evidence="6">
    <location>
        <begin position="497"/>
        <end position="620"/>
    </location>
</feature>
<sequence>MKLLQRLSAAASHLLRIALVSIFGEDGIEDGISHGITQIPLFDSSLPRGPIFKPPGGRPNGDGSDFVCDYSNMTGWVFCSTPEDRSCWLSNGKGNVFDINTDYESIRPNGTTRYYTLNVTDGFVNADGLPFDEAKLFNHIYPGPWIQACWGDTLEITVINNLAYNGTSIHWHGIRQNQTMHMDGVNGISQCPIAPKDHFVYKFSVTQYGSSWYHSHYSLQYADGLVGPMTLHGPSSGPYDEATDIPLLMTDWGHNSAFEAAYPGVDLLDPSILLNGTGNVETCSGVNATLPIPEIYSLTFEKQTEPRPKRYLLRLINTSVSNTFVFSIDNHNLTVIEADFVPITPYSNTSVLIGIGQRYHVIVEANPIANESQPIPSDGNFWMRTYVAECESNKFINGYEQSGILRYNSSSTAIPTSLAWNDISRACSDETYSSLQPVVKWTVQAPSNGKPTGEERVVDYPNKTEPRPFPLAKFSLEMPDSPKFIPLRINYSDPTFLHLNNTGSWPEQWVVVQEDYSSTDWVYIAIAGDRRNGDQTRGAHPIHLHGHDFAVLAQAEQQKFDPQTAKLKLDNPPRRDVVLLPRNGYVVIAFKTDNPGSWLMHCHIAYHASSGLAMQILERQEAAAGIWPFNNSAAINETLRVCANWAHWQQDCNNWWPGKGQGCARNHSDPLFAFQDDSGI</sequence>
<feature type="domain" description="Plastocyanin-like" evidence="7">
    <location>
        <begin position="124"/>
        <end position="234"/>
    </location>
</feature>
<dbReference type="FunFam" id="2.60.40.420:FF:000021">
    <property type="entry name" value="Extracellular dihydrogeodin oxidase/laccase"/>
    <property type="match status" value="1"/>
</dbReference>
<evidence type="ECO:0000313" key="9">
    <source>
        <dbReference type="Proteomes" id="UP001303473"/>
    </source>
</evidence>
<evidence type="ECO:0000259" key="7">
    <source>
        <dbReference type="Pfam" id="PF07732"/>
    </source>
</evidence>
<name>A0AAN6N936_9PEZI</name>
<evidence type="ECO:0000256" key="3">
    <source>
        <dbReference type="ARBA" id="ARBA00023002"/>
    </source>
</evidence>
<evidence type="ECO:0000259" key="5">
    <source>
        <dbReference type="Pfam" id="PF00394"/>
    </source>
</evidence>
<evidence type="ECO:0000256" key="1">
    <source>
        <dbReference type="ARBA" id="ARBA00010609"/>
    </source>
</evidence>
<keyword evidence="2" id="KW-0479">Metal-binding</keyword>
<dbReference type="InterPro" id="IPR011706">
    <property type="entry name" value="Cu-oxidase_C"/>
</dbReference>
<dbReference type="CDD" id="cd13901">
    <property type="entry name" value="CuRO_3_MaLCC_like"/>
    <property type="match status" value="1"/>
</dbReference>
<organism evidence="8 9">
    <name type="scientific">Diplogelasinospora grovesii</name>
    <dbReference type="NCBI Taxonomy" id="303347"/>
    <lineage>
        <taxon>Eukaryota</taxon>
        <taxon>Fungi</taxon>
        <taxon>Dikarya</taxon>
        <taxon>Ascomycota</taxon>
        <taxon>Pezizomycotina</taxon>
        <taxon>Sordariomycetes</taxon>
        <taxon>Sordariomycetidae</taxon>
        <taxon>Sordariales</taxon>
        <taxon>Diplogelasinosporaceae</taxon>
        <taxon>Diplogelasinospora</taxon>
    </lineage>
</organism>
<dbReference type="Pfam" id="PF07731">
    <property type="entry name" value="Cu-oxidase_2"/>
    <property type="match status" value="1"/>
</dbReference>
<keyword evidence="4" id="KW-0186">Copper</keyword>
<dbReference type="Pfam" id="PF07732">
    <property type="entry name" value="Cu-oxidase_3"/>
    <property type="match status" value="1"/>
</dbReference>
<evidence type="ECO:0000259" key="6">
    <source>
        <dbReference type="Pfam" id="PF07731"/>
    </source>
</evidence>
<keyword evidence="9" id="KW-1185">Reference proteome</keyword>